<dbReference type="EC" id="5.6.2.4" evidence="9"/>
<keyword evidence="5 12" id="KW-0067">ATP-binding</keyword>
<dbReference type="EMBL" id="BAABFU010000001">
    <property type="protein sequence ID" value="GAA4345965.1"/>
    <property type="molecule type" value="Genomic_DNA"/>
</dbReference>
<dbReference type="InterPro" id="IPR013986">
    <property type="entry name" value="DExx_box_DNA_helicase_dom_sf"/>
</dbReference>
<dbReference type="PROSITE" id="PS51217">
    <property type="entry name" value="UVRD_HELICASE_CTER"/>
    <property type="match status" value="1"/>
</dbReference>
<dbReference type="PANTHER" id="PTHR11070:SF2">
    <property type="entry name" value="ATP-DEPENDENT DNA HELICASE SRS2"/>
    <property type="match status" value="1"/>
</dbReference>
<protein>
    <recommendedName>
        <fullName evidence="9">DNA 3'-5' helicase</fullName>
        <ecNumber evidence="9">5.6.2.4</ecNumber>
    </recommendedName>
    <alternativeName>
        <fullName evidence="10">DNA 3'-5' helicase II</fullName>
    </alternativeName>
</protein>
<comment type="caution">
    <text evidence="15">The sequence shown here is derived from an EMBL/GenBank/DDBJ whole genome shotgun (WGS) entry which is preliminary data.</text>
</comment>
<dbReference type="NCBIfam" id="NF008743">
    <property type="entry name" value="PRK11773.1"/>
    <property type="match status" value="1"/>
</dbReference>
<evidence type="ECO:0000256" key="2">
    <source>
        <dbReference type="ARBA" id="ARBA00022741"/>
    </source>
</evidence>
<dbReference type="GO" id="GO:0004386">
    <property type="term" value="F:helicase activity"/>
    <property type="evidence" value="ECO:0007669"/>
    <property type="project" value="UniProtKB-KW"/>
</dbReference>
<dbReference type="SUPFAM" id="SSF52540">
    <property type="entry name" value="P-loop containing nucleoside triphosphate hydrolases"/>
    <property type="match status" value="1"/>
</dbReference>
<dbReference type="RefSeq" id="WP_223576996.1">
    <property type="nucleotide sequence ID" value="NZ_BAABFU010000001.1"/>
</dbReference>
<comment type="similarity">
    <text evidence="1">Belongs to the helicase family. UvrD subfamily.</text>
</comment>
<dbReference type="Pfam" id="PF00580">
    <property type="entry name" value="UvrD-helicase"/>
    <property type="match status" value="1"/>
</dbReference>
<evidence type="ECO:0000256" key="12">
    <source>
        <dbReference type="PROSITE-ProRule" id="PRU00560"/>
    </source>
</evidence>
<evidence type="ECO:0000259" key="14">
    <source>
        <dbReference type="PROSITE" id="PS51217"/>
    </source>
</evidence>
<dbReference type="Pfam" id="PF13361">
    <property type="entry name" value="UvrD_C"/>
    <property type="match status" value="1"/>
</dbReference>
<evidence type="ECO:0000313" key="15">
    <source>
        <dbReference type="EMBL" id="GAA4345965.1"/>
    </source>
</evidence>
<evidence type="ECO:0000256" key="4">
    <source>
        <dbReference type="ARBA" id="ARBA00022806"/>
    </source>
</evidence>
<feature type="domain" description="UvrD-like helicase ATP-binding" evidence="13">
    <location>
        <begin position="8"/>
        <end position="286"/>
    </location>
</feature>
<evidence type="ECO:0000256" key="10">
    <source>
        <dbReference type="ARBA" id="ARBA00034923"/>
    </source>
</evidence>
<dbReference type="InterPro" id="IPR014016">
    <property type="entry name" value="UvrD-like_ATP-bd"/>
</dbReference>
<organism evidence="15 16">
    <name type="scientific">Kangiella taiwanensis</name>
    <dbReference type="NCBI Taxonomy" id="1079179"/>
    <lineage>
        <taxon>Bacteria</taxon>
        <taxon>Pseudomonadati</taxon>
        <taxon>Pseudomonadota</taxon>
        <taxon>Gammaproteobacteria</taxon>
        <taxon>Kangiellales</taxon>
        <taxon>Kangiellaceae</taxon>
        <taxon>Kangiella</taxon>
    </lineage>
</organism>
<evidence type="ECO:0000256" key="3">
    <source>
        <dbReference type="ARBA" id="ARBA00022801"/>
    </source>
</evidence>
<dbReference type="Proteomes" id="UP001501294">
    <property type="component" value="Unassembled WGS sequence"/>
</dbReference>
<dbReference type="CDD" id="cd17932">
    <property type="entry name" value="DEXQc_UvrD"/>
    <property type="match status" value="1"/>
</dbReference>
<comment type="catalytic activity">
    <reaction evidence="8">
        <text>Couples ATP hydrolysis with the unwinding of duplex DNA by translocating in the 3'-5' direction.</text>
        <dbReference type="EC" id="5.6.2.4"/>
    </reaction>
</comment>
<dbReference type="PANTHER" id="PTHR11070">
    <property type="entry name" value="UVRD / RECB / PCRA DNA HELICASE FAMILY MEMBER"/>
    <property type="match status" value="1"/>
</dbReference>
<dbReference type="CDD" id="cd18807">
    <property type="entry name" value="SF1_C_UvrD"/>
    <property type="match status" value="1"/>
</dbReference>
<dbReference type="InterPro" id="IPR014017">
    <property type="entry name" value="DNA_helicase_UvrD-like_C"/>
</dbReference>
<keyword evidence="7" id="KW-0413">Isomerase</keyword>
<evidence type="ECO:0000256" key="11">
    <source>
        <dbReference type="ARBA" id="ARBA00048988"/>
    </source>
</evidence>
<dbReference type="InterPro" id="IPR027417">
    <property type="entry name" value="P-loop_NTPase"/>
</dbReference>
<feature type="binding site" evidence="12">
    <location>
        <begin position="29"/>
        <end position="36"/>
    </location>
    <ligand>
        <name>ATP</name>
        <dbReference type="ChEBI" id="CHEBI:30616"/>
    </ligand>
</feature>
<accession>A0ABP8HW90</accession>
<gene>
    <name evidence="15" type="primary">uvrD</name>
    <name evidence="15" type="ORF">GCM10023150_06820</name>
</gene>
<dbReference type="Gene3D" id="1.10.10.160">
    <property type="match status" value="1"/>
</dbReference>
<name>A0ABP8HW90_9GAMM</name>
<dbReference type="Pfam" id="PF21196">
    <property type="entry name" value="PcrA_UvrD_tudor"/>
    <property type="match status" value="1"/>
</dbReference>
<keyword evidence="4 12" id="KW-0347">Helicase</keyword>
<evidence type="ECO:0000256" key="6">
    <source>
        <dbReference type="ARBA" id="ARBA00023125"/>
    </source>
</evidence>
<keyword evidence="6" id="KW-0238">DNA-binding</keyword>
<evidence type="ECO:0000259" key="13">
    <source>
        <dbReference type="PROSITE" id="PS51198"/>
    </source>
</evidence>
<proteinExistence type="inferred from homology"/>
<evidence type="ECO:0000256" key="7">
    <source>
        <dbReference type="ARBA" id="ARBA00023235"/>
    </source>
</evidence>
<sequence>MDAPSIIESLNDAQKEAVTAPNKALLVLAGAGSGKTRVLVHRIAWLVKVEQVSAHSILAVTFTNKAAKEMLGRVEDMLAMPARGMWVGTFHSIAHRLLRAHYRDAGLPEGFQILDAQDQLRVIKRVMKELNLDDNEWPPKQAQWFINAKKDDGLRPGNIQHHGDFFVSTMVKVYYAYEEACKTAGLVDFNELLLRAYELWANNPHLLKHYQERFQHILVDEFQDTNAIQYAWIRLLCNDNNRITIVGDDDQSIYGWRGAKIENIQQFENDFPDCKISRLEQNYRSTSTILKAANAVIAYNSDRMGKSLWTEGNEGEPITVYSAFNEQEEARFIAARIEDWVQQGNSYNDIAILYRSNAQSRILEDAMLNRSIPYRIYGGLRFFERAEIKDTLAYLRLMTNRDDDPSFERVVNTPARGLGEKSVDLVREKARNDETSLWKAANTMVVEQLLPPRARTAMAGFLHLINELDSSTAEMDLWEQTEVVIEHSGLMDKVSKEKGEKAQARKENLQELVNATREFDPDEVIVEETPDMSPLTAFIAHASLEAGDTQADEYQEAVQMMTLHSAKGLEFPLVFIAGMEEKLFPHQMSLDEPGGLEEERRLAYVGITRAMKQLYLTYAEKRRMWGRETYPSVSRFISEIPADLMTEVRLNTQVQRPVFQKQSPIKPKGPEGFHLGQLVQHPKFGKGIIINYEGDGPQASVQVNFEKEGLKKLMLAYAKLEPAS</sequence>
<keyword evidence="16" id="KW-1185">Reference proteome</keyword>
<evidence type="ECO:0000256" key="5">
    <source>
        <dbReference type="ARBA" id="ARBA00022840"/>
    </source>
</evidence>
<dbReference type="InterPro" id="IPR000212">
    <property type="entry name" value="DNA_helicase_UvrD/REP"/>
</dbReference>
<feature type="domain" description="UvrD-like helicase C-terminal" evidence="14">
    <location>
        <begin position="287"/>
        <end position="568"/>
    </location>
</feature>
<comment type="catalytic activity">
    <reaction evidence="11">
        <text>ATP + H2O = ADP + phosphate + H(+)</text>
        <dbReference type="Rhea" id="RHEA:13065"/>
        <dbReference type="ChEBI" id="CHEBI:15377"/>
        <dbReference type="ChEBI" id="CHEBI:15378"/>
        <dbReference type="ChEBI" id="CHEBI:30616"/>
        <dbReference type="ChEBI" id="CHEBI:43474"/>
        <dbReference type="ChEBI" id="CHEBI:456216"/>
        <dbReference type="EC" id="5.6.2.4"/>
    </reaction>
</comment>
<evidence type="ECO:0000256" key="8">
    <source>
        <dbReference type="ARBA" id="ARBA00034617"/>
    </source>
</evidence>
<dbReference type="Gene3D" id="1.10.486.10">
    <property type="entry name" value="PCRA, domain 4"/>
    <property type="match status" value="1"/>
</dbReference>
<reference evidence="16" key="1">
    <citation type="journal article" date="2019" name="Int. J. Syst. Evol. Microbiol.">
        <title>The Global Catalogue of Microorganisms (GCM) 10K type strain sequencing project: providing services to taxonomists for standard genome sequencing and annotation.</title>
        <authorList>
            <consortium name="The Broad Institute Genomics Platform"/>
            <consortium name="The Broad Institute Genome Sequencing Center for Infectious Disease"/>
            <person name="Wu L."/>
            <person name="Ma J."/>
        </authorList>
    </citation>
    <scope>NUCLEOTIDE SEQUENCE [LARGE SCALE GENOMIC DNA]</scope>
    <source>
        <strain evidence="16">JCM 17727</strain>
    </source>
</reference>
<dbReference type="Gene3D" id="3.40.50.300">
    <property type="entry name" value="P-loop containing nucleotide triphosphate hydrolases"/>
    <property type="match status" value="2"/>
</dbReference>
<keyword evidence="2 12" id="KW-0547">Nucleotide-binding</keyword>
<evidence type="ECO:0000313" key="16">
    <source>
        <dbReference type="Proteomes" id="UP001501294"/>
    </source>
</evidence>
<evidence type="ECO:0000256" key="9">
    <source>
        <dbReference type="ARBA" id="ARBA00034808"/>
    </source>
</evidence>
<evidence type="ECO:0000256" key="1">
    <source>
        <dbReference type="ARBA" id="ARBA00009922"/>
    </source>
</evidence>
<dbReference type="PROSITE" id="PS51198">
    <property type="entry name" value="UVRD_HELICASE_ATP_BIND"/>
    <property type="match status" value="1"/>
</dbReference>
<keyword evidence="3 12" id="KW-0378">Hydrolase</keyword>